<comment type="caution">
    <text evidence="3">The sequence shown here is derived from an EMBL/GenBank/DDBJ whole genome shotgun (WGS) entry which is preliminary data.</text>
</comment>
<feature type="transmembrane region" description="Helical" evidence="2">
    <location>
        <begin position="151"/>
        <end position="172"/>
    </location>
</feature>
<evidence type="ECO:0000313" key="4">
    <source>
        <dbReference type="Proteomes" id="UP000177372"/>
    </source>
</evidence>
<dbReference type="AlphaFoldDB" id="A0A1F6EZU3"/>
<reference evidence="3 4" key="1">
    <citation type="journal article" date="2016" name="Nat. Commun.">
        <title>Thousands of microbial genomes shed light on interconnected biogeochemical processes in an aquifer system.</title>
        <authorList>
            <person name="Anantharaman K."/>
            <person name="Brown C.T."/>
            <person name="Hug L.A."/>
            <person name="Sharon I."/>
            <person name="Castelle C.J."/>
            <person name="Probst A.J."/>
            <person name="Thomas B.C."/>
            <person name="Singh A."/>
            <person name="Wilkins M.J."/>
            <person name="Karaoz U."/>
            <person name="Brodie E.L."/>
            <person name="Williams K.H."/>
            <person name="Hubbard S.S."/>
            <person name="Banfield J.F."/>
        </authorList>
    </citation>
    <scope>NUCLEOTIDE SEQUENCE [LARGE SCALE GENOMIC DNA]</scope>
</reference>
<gene>
    <name evidence="3" type="ORF">A3A39_00765</name>
</gene>
<keyword evidence="2" id="KW-0472">Membrane</keyword>
<dbReference type="Proteomes" id="UP000177372">
    <property type="component" value="Unassembled WGS sequence"/>
</dbReference>
<evidence type="ECO:0000256" key="1">
    <source>
        <dbReference type="SAM" id="MobiDB-lite"/>
    </source>
</evidence>
<name>A0A1F6EZU3_9BACT</name>
<organism evidence="3 4">
    <name type="scientific">Candidatus Kaiserbacteria bacterium RIFCSPLOWO2_01_FULL_54_13</name>
    <dbReference type="NCBI Taxonomy" id="1798512"/>
    <lineage>
        <taxon>Bacteria</taxon>
        <taxon>Candidatus Kaiseribacteriota</taxon>
    </lineage>
</organism>
<sequence>MLPVATLAKEAPSPEKSPVQPLPKAGGSGSASEAITRILEGAKLPERRDVPPSEGAPTQKEQKRFDTMLGASAELPKEPPVPTQPPKPSSGGLAAEIVAPLRTLKNDLQEIVRVKKISLVRAAALEQEKRRERPAVSTEITRARARRTRGILFAAAILVILGGAALFGVYIVTPDIASPPQGLGGSSLLFAESTFLLPLEEDNPLDLKRFIAQARGGGSATLGSITRVVPTITETGAAGTAVERAATVEEFFSALGVRSTSDLVRALGSDFFFGIHTVDENAPLFVIPVRSYERAFAGMLAWEQTMNSDLSPAFTAVPSQFLGQGGLPEKRRFSDVVMRNYDVRALKDDRGEIQLYYSFPTRALLVIGESPYSFTEILARLRAERKL</sequence>
<dbReference type="EMBL" id="MFLZ01000042">
    <property type="protein sequence ID" value="OGG79138.1"/>
    <property type="molecule type" value="Genomic_DNA"/>
</dbReference>
<dbReference type="STRING" id="1798512.A3A39_00765"/>
<proteinExistence type="predicted"/>
<accession>A0A1F6EZU3</accession>
<evidence type="ECO:0000313" key="3">
    <source>
        <dbReference type="EMBL" id="OGG79138.1"/>
    </source>
</evidence>
<evidence type="ECO:0000256" key="2">
    <source>
        <dbReference type="SAM" id="Phobius"/>
    </source>
</evidence>
<keyword evidence="2" id="KW-1133">Transmembrane helix</keyword>
<keyword evidence="2" id="KW-0812">Transmembrane</keyword>
<protein>
    <submittedName>
        <fullName evidence="3">Uncharacterized protein</fullName>
    </submittedName>
</protein>
<feature type="region of interest" description="Disordered" evidence="1">
    <location>
        <begin position="1"/>
        <end position="68"/>
    </location>
</feature>